<dbReference type="PROSITE" id="PS01180">
    <property type="entry name" value="CUB"/>
    <property type="match status" value="1"/>
</dbReference>
<dbReference type="InterPro" id="IPR035914">
    <property type="entry name" value="Sperma_CUB_dom_sf"/>
</dbReference>
<keyword evidence="2" id="KW-1015">Disulfide bond</keyword>
<sequence>MATVLPFIGIFLLVNTCAGAAIPPMNFTRAESNSPVTASPANNTAPPTWQPHAVPQEPHMSSSPMKEIIQENMIGNLFFHLNGNAPNQWNLSAVFSTNVEEIDTGHTSSTNRKSGRALNSFDGVFCENRTYPTIRLDPDSFVRIFSPNYPQNYPNNFKCGWKLLAEEGNRIRVLCPIFNLRDDDSVYVKDMALKSILRYHENRAMRNVTSATNQMFVGLISNAAGSGSGFDCYVRPLPTLSPVDDSVQVNAEVNANADIRTNATISESATTKINETTQGNLTEIIDDSVRLLKRVGEALNELGNDATLESSQTNQEVTNWSSALTPPLNSILSTSNMAAKSTIMGTTHPSRYSSHPVSAPSDQASFSSPSLLPALSSDLSNNSTRQSNFTSAFESSDTVSRSINSSLTSSVSSPLNSSTDETTIITSLNVPHWLQNLITHTADQPVIVSAPRSVHKGLTTYTVRSRP</sequence>
<dbReference type="PANTHER" id="PTHR24251">
    <property type="entry name" value="OVOCHYMASE-RELATED"/>
    <property type="match status" value="1"/>
</dbReference>
<dbReference type="Gene3D" id="2.60.120.290">
    <property type="entry name" value="Spermadhesin, CUB domain"/>
    <property type="match status" value="1"/>
</dbReference>
<comment type="caution">
    <text evidence="3">Lacks conserved residue(s) required for the propagation of feature annotation.</text>
</comment>
<proteinExistence type="predicted"/>
<name>A0A8B7P2Z4_HYAAZ</name>
<evidence type="ECO:0000256" key="5">
    <source>
        <dbReference type="SAM" id="SignalP"/>
    </source>
</evidence>
<evidence type="ECO:0000259" key="6">
    <source>
        <dbReference type="PROSITE" id="PS01180"/>
    </source>
</evidence>
<evidence type="ECO:0000313" key="8">
    <source>
        <dbReference type="RefSeq" id="XP_018020335.1"/>
    </source>
</evidence>
<evidence type="ECO:0000256" key="3">
    <source>
        <dbReference type="PROSITE-ProRule" id="PRU00059"/>
    </source>
</evidence>
<evidence type="ECO:0000256" key="4">
    <source>
        <dbReference type="SAM" id="MobiDB-lite"/>
    </source>
</evidence>
<feature type="region of interest" description="Disordered" evidence="4">
    <location>
        <begin position="31"/>
        <end position="60"/>
    </location>
</feature>
<feature type="signal peptide" evidence="5">
    <location>
        <begin position="1"/>
        <end position="19"/>
    </location>
</feature>
<dbReference type="GeneID" id="108676716"/>
<dbReference type="PANTHER" id="PTHR24251:SF37">
    <property type="entry name" value="CUB DOMAIN-CONTAINING PROTEIN"/>
    <property type="match status" value="1"/>
</dbReference>
<protein>
    <submittedName>
        <fullName evidence="8">Uncharacterized protein LOC108676716 isoform X1</fullName>
    </submittedName>
</protein>
<dbReference type="Pfam" id="PF00431">
    <property type="entry name" value="CUB"/>
    <property type="match status" value="1"/>
</dbReference>
<dbReference type="CDD" id="cd00041">
    <property type="entry name" value="CUB"/>
    <property type="match status" value="1"/>
</dbReference>
<dbReference type="Proteomes" id="UP000694843">
    <property type="component" value="Unplaced"/>
</dbReference>
<evidence type="ECO:0000256" key="1">
    <source>
        <dbReference type="ARBA" id="ARBA00022737"/>
    </source>
</evidence>
<feature type="region of interest" description="Disordered" evidence="4">
    <location>
        <begin position="345"/>
        <end position="368"/>
    </location>
</feature>
<evidence type="ECO:0000256" key="2">
    <source>
        <dbReference type="ARBA" id="ARBA00023157"/>
    </source>
</evidence>
<feature type="chain" id="PRO_5034434581" evidence="5">
    <location>
        <begin position="20"/>
        <end position="467"/>
    </location>
</feature>
<dbReference type="AlphaFoldDB" id="A0A8B7P2Z4"/>
<dbReference type="RefSeq" id="XP_018020335.1">
    <property type="nucleotide sequence ID" value="XM_018164846.2"/>
</dbReference>
<dbReference type="KEGG" id="hazt:108676716"/>
<dbReference type="InterPro" id="IPR000859">
    <property type="entry name" value="CUB_dom"/>
</dbReference>
<feature type="compositionally biased region" description="Polar residues" evidence="4">
    <location>
        <begin position="31"/>
        <end position="47"/>
    </location>
</feature>
<dbReference type="SMART" id="SM00042">
    <property type="entry name" value="CUB"/>
    <property type="match status" value="1"/>
</dbReference>
<feature type="domain" description="CUB" evidence="6">
    <location>
        <begin position="126"/>
        <end position="237"/>
    </location>
</feature>
<keyword evidence="5" id="KW-0732">Signal</keyword>
<gene>
    <name evidence="8" type="primary">LOC108676716</name>
</gene>
<dbReference type="OrthoDB" id="6345439at2759"/>
<reference evidence="8" key="1">
    <citation type="submission" date="2025-08" db="UniProtKB">
        <authorList>
            <consortium name="RefSeq"/>
        </authorList>
    </citation>
    <scope>IDENTIFICATION</scope>
    <source>
        <tissue evidence="8">Whole organism</tissue>
    </source>
</reference>
<keyword evidence="1" id="KW-0677">Repeat</keyword>
<organism evidence="7 8">
    <name type="scientific">Hyalella azteca</name>
    <name type="common">Amphipod</name>
    <dbReference type="NCBI Taxonomy" id="294128"/>
    <lineage>
        <taxon>Eukaryota</taxon>
        <taxon>Metazoa</taxon>
        <taxon>Ecdysozoa</taxon>
        <taxon>Arthropoda</taxon>
        <taxon>Crustacea</taxon>
        <taxon>Multicrustacea</taxon>
        <taxon>Malacostraca</taxon>
        <taxon>Eumalacostraca</taxon>
        <taxon>Peracarida</taxon>
        <taxon>Amphipoda</taxon>
        <taxon>Senticaudata</taxon>
        <taxon>Talitrida</taxon>
        <taxon>Talitroidea</taxon>
        <taxon>Hyalellidae</taxon>
        <taxon>Hyalella</taxon>
    </lineage>
</organism>
<evidence type="ECO:0000313" key="7">
    <source>
        <dbReference type="Proteomes" id="UP000694843"/>
    </source>
</evidence>
<keyword evidence="7" id="KW-1185">Reference proteome</keyword>
<feature type="compositionally biased region" description="Polar residues" evidence="4">
    <location>
        <begin position="345"/>
        <end position="363"/>
    </location>
</feature>
<accession>A0A8B7P2Z4</accession>
<dbReference type="SUPFAM" id="SSF49854">
    <property type="entry name" value="Spermadhesin, CUB domain"/>
    <property type="match status" value="1"/>
</dbReference>